<gene>
    <name evidence="1" type="ORF">T190115A13A_160007</name>
</gene>
<dbReference type="EMBL" id="CAXJRC010000007">
    <property type="protein sequence ID" value="CAL2105474.1"/>
    <property type="molecule type" value="Genomic_DNA"/>
</dbReference>
<organism evidence="1 2">
    <name type="scientific">Tenacibaculum vairaonense</name>
    <dbReference type="NCBI Taxonomy" id="3137860"/>
    <lineage>
        <taxon>Bacteria</taxon>
        <taxon>Pseudomonadati</taxon>
        <taxon>Bacteroidota</taxon>
        <taxon>Flavobacteriia</taxon>
        <taxon>Flavobacteriales</taxon>
        <taxon>Flavobacteriaceae</taxon>
        <taxon>Tenacibaculum</taxon>
    </lineage>
</organism>
<evidence type="ECO:0000313" key="2">
    <source>
        <dbReference type="Proteomes" id="UP001497602"/>
    </source>
</evidence>
<accession>A0ABP1FAJ9</accession>
<protein>
    <submittedName>
        <fullName evidence="1">Uncharacterized protein</fullName>
    </submittedName>
</protein>
<proteinExistence type="predicted"/>
<comment type="caution">
    <text evidence="1">The sequence shown here is derived from an EMBL/GenBank/DDBJ whole genome shotgun (WGS) entry which is preliminary data.</text>
</comment>
<keyword evidence="2" id="KW-1185">Reference proteome</keyword>
<evidence type="ECO:0000313" key="1">
    <source>
        <dbReference type="EMBL" id="CAL2105474.1"/>
    </source>
</evidence>
<name>A0ABP1FAJ9_9FLAO</name>
<reference evidence="1 2" key="1">
    <citation type="submission" date="2024-05" db="EMBL/GenBank/DDBJ databases">
        <authorList>
            <person name="Duchaud E."/>
        </authorList>
    </citation>
    <scope>NUCLEOTIDE SEQUENCE [LARGE SCALE GENOMIC DNA]</scope>
    <source>
        <strain evidence="1">Ena-SAMPLE-TAB-13-05-2024-13:56:06:370-140305</strain>
    </source>
</reference>
<dbReference type="Proteomes" id="UP001497602">
    <property type="component" value="Unassembled WGS sequence"/>
</dbReference>
<sequence>MKKDLENNCKKTSCKFNTGGTKLDSFGCSIKPLIYKEKCLSSIIELTPTY</sequence>
<dbReference type="RefSeq" id="WP_348737300.1">
    <property type="nucleotide sequence ID" value="NZ_CAXJRC010000007.1"/>
</dbReference>